<evidence type="ECO:0000313" key="1">
    <source>
        <dbReference type="EMBL" id="GFP26109.1"/>
    </source>
</evidence>
<dbReference type="EMBL" id="BLRX01000374">
    <property type="protein sequence ID" value="GFP26109.1"/>
    <property type="molecule type" value="Genomic_DNA"/>
</dbReference>
<evidence type="ECO:0000313" key="2">
    <source>
        <dbReference type="EMBL" id="GFP28842.1"/>
    </source>
</evidence>
<protein>
    <submittedName>
        <fullName evidence="2">Uncharacterized protein</fullName>
    </submittedName>
</protein>
<evidence type="ECO:0000313" key="3">
    <source>
        <dbReference type="Proteomes" id="UP000543224"/>
    </source>
</evidence>
<name>A0A6V8P894_9ACTN</name>
<sequence length="182" mass="20701">HYPFSSFRGAARGGMSDLEAEGLIQLPARKRVPPNPLAQPSVPPPLSIDQTPLECGLKDIQPVELRQVRRTPAEPLYRGLMARYHYLGYSQPVGEHLKYVAFAQGRPVACLAWCSAPWHIGCRDRFIGWSPQQRKKNLCLIVNNTRFLILPWVRVPYLASHLLGLSARRLPQDWQNFYGHPL</sequence>
<dbReference type="Proteomes" id="UP000591948">
    <property type="component" value="Unassembled WGS sequence"/>
</dbReference>
<dbReference type="Proteomes" id="UP000543224">
    <property type="component" value="Unassembled WGS sequence"/>
</dbReference>
<dbReference type="EMBL" id="BLRY01000448">
    <property type="protein sequence ID" value="GFP28842.1"/>
    <property type="molecule type" value="Genomic_DNA"/>
</dbReference>
<proteinExistence type="predicted"/>
<dbReference type="RefSeq" id="WP_219855764.1">
    <property type="nucleotide sequence ID" value="NZ_BLRY01000448.1"/>
</dbReference>
<comment type="caution">
    <text evidence="2">The sequence shown here is derived from an EMBL/GenBank/DDBJ whole genome shotgun (WGS) entry which is preliminary data.</text>
</comment>
<dbReference type="Pfam" id="PF14236">
    <property type="entry name" value="DruA"/>
    <property type="match status" value="1"/>
</dbReference>
<organism evidence="2 4">
    <name type="scientific">Candidatus Hakubella thermalkaliphila</name>
    <dbReference type="NCBI Taxonomy" id="2754717"/>
    <lineage>
        <taxon>Bacteria</taxon>
        <taxon>Bacillati</taxon>
        <taxon>Actinomycetota</taxon>
        <taxon>Actinomycetota incertae sedis</taxon>
        <taxon>Candidatus Hakubellales</taxon>
        <taxon>Candidatus Hakubellaceae</taxon>
        <taxon>Candidatus Hakubella</taxon>
    </lineage>
</organism>
<dbReference type="AlphaFoldDB" id="A0A6V8P894"/>
<accession>A0A6V8P894</accession>
<keyword evidence="4" id="KW-1185">Reference proteome</keyword>
<feature type="non-terminal residue" evidence="2">
    <location>
        <position position="1"/>
    </location>
</feature>
<evidence type="ECO:0000313" key="4">
    <source>
        <dbReference type="Proteomes" id="UP000591948"/>
    </source>
</evidence>
<gene>
    <name evidence="1" type="ORF">HKBW3S25_01597</name>
    <name evidence="2" type="ORF">HKBW3S33_02258</name>
</gene>
<dbReference type="InterPro" id="IPR025639">
    <property type="entry name" value="DruA"/>
</dbReference>
<reference evidence="3 4" key="1">
    <citation type="journal article" date="2020" name="Front. Microbiol.">
        <title>Single-cell genomics of novel Actinobacteria with the Wood-Ljungdahl pathway discovered in a serpentinizing system.</title>
        <authorList>
            <person name="Merino N."/>
            <person name="Kawai M."/>
            <person name="Boyd E.S."/>
            <person name="Colman D.R."/>
            <person name="McGlynn S.E."/>
            <person name="Nealson K.H."/>
            <person name="Kurokawa K."/>
            <person name="Hongoh Y."/>
        </authorList>
    </citation>
    <scope>NUCLEOTIDE SEQUENCE [LARGE SCALE GENOMIC DNA]</scope>
    <source>
        <strain evidence="1 3">S25</strain>
        <strain evidence="2 4">S33</strain>
    </source>
</reference>